<dbReference type="AlphaFoldDB" id="A0A5B9E9S3"/>
<keyword evidence="4" id="KW-0645">Protease</keyword>
<keyword evidence="2" id="KW-0472">Membrane</keyword>
<dbReference type="OrthoDB" id="128483at2"/>
<feature type="region of interest" description="Disordered" evidence="1">
    <location>
        <begin position="279"/>
        <end position="322"/>
    </location>
</feature>
<dbReference type="Proteomes" id="UP000321820">
    <property type="component" value="Chromosome"/>
</dbReference>
<accession>A0A5B9E9S3</accession>
<keyword evidence="4" id="KW-0121">Carboxypeptidase</keyword>
<evidence type="ECO:0000256" key="2">
    <source>
        <dbReference type="SAM" id="Phobius"/>
    </source>
</evidence>
<protein>
    <submittedName>
        <fullName evidence="4">Carboxypeptidase-like regulatory domain-containing protein</fullName>
    </submittedName>
</protein>
<name>A0A5B9E9S3_9BACT</name>
<reference evidence="4 5" key="1">
    <citation type="submission" date="2019-08" db="EMBL/GenBank/DDBJ databases">
        <title>Complete genome sequence of Terriglobus albidus strain ORNL.</title>
        <authorList>
            <person name="Podar M."/>
        </authorList>
    </citation>
    <scope>NUCLEOTIDE SEQUENCE [LARGE SCALE GENOMIC DNA]</scope>
    <source>
        <strain evidence="4 5">ORNL</strain>
    </source>
</reference>
<dbReference type="KEGG" id="talb:FTW19_11275"/>
<dbReference type="SUPFAM" id="SSF49452">
    <property type="entry name" value="Starch-binding domain-like"/>
    <property type="match status" value="1"/>
</dbReference>
<proteinExistence type="predicted"/>
<dbReference type="GO" id="GO:0030246">
    <property type="term" value="F:carbohydrate binding"/>
    <property type="evidence" value="ECO:0007669"/>
    <property type="project" value="InterPro"/>
</dbReference>
<gene>
    <name evidence="4" type="ORF">FTW19_11275</name>
</gene>
<sequence>MTSSKFQRLCASLLFAIPAIAAAQGTITGTVKNMTRNKPSAGDEVTLIRLQQGMQESTKTTTDAKGNFTLQVPDAGIHLVRVTHDKTPYFRPAPPGTESVEVEVFDSAPKVSGIEWEADVMRLQTDESGKRMRVVENFFVKNDSNPKKTQYSDRPFDFWLPTDATISGSAALGPGGMPVQSSPMPLEEKGHYAFVFPIRPGETRFQVSYELPYNGTLTLGPRPTMKTGTIALMMPKTFKFEAAGGAQYNLVEELNAQTYVARDIAPGAKLGFTVSGTGQLPRDAAQTSADGQPATGGGDSQAAPAGGSAATDTKPGGGLGTPIDTPDPLTKYKWWILSGLALLLAVAAGFFLSGKPAQPAAAAAGVAPAVPSAPSAPPLLQTLKDELFALETDRATGKLTEAEYTEQKAALEVVLKRAINRS</sequence>
<dbReference type="GO" id="GO:0004180">
    <property type="term" value="F:carboxypeptidase activity"/>
    <property type="evidence" value="ECO:0007669"/>
    <property type="project" value="UniProtKB-KW"/>
</dbReference>
<feature type="signal peptide" evidence="3">
    <location>
        <begin position="1"/>
        <end position="21"/>
    </location>
</feature>
<dbReference type="EMBL" id="CP042806">
    <property type="protein sequence ID" value="QEE28529.1"/>
    <property type="molecule type" value="Genomic_DNA"/>
</dbReference>
<evidence type="ECO:0000313" key="4">
    <source>
        <dbReference type="EMBL" id="QEE28529.1"/>
    </source>
</evidence>
<keyword evidence="4" id="KW-0378">Hydrolase</keyword>
<dbReference type="InterPro" id="IPR013784">
    <property type="entry name" value="Carb-bd-like_fold"/>
</dbReference>
<dbReference type="Gene3D" id="2.60.40.1120">
    <property type="entry name" value="Carboxypeptidase-like, regulatory domain"/>
    <property type="match status" value="1"/>
</dbReference>
<evidence type="ECO:0000256" key="3">
    <source>
        <dbReference type="SAM" id="SignalP"/>
    </source>
</evidence>
<keyword evidence="5" id="KW-1185">Reference proteome</keyword>
<feature type="chain" id="PRO_5023002680" evidence="3">
    <location>
        <begin position="22"/>
        <end position="422"/>
    </location>
</feature>
<keyword evidence="3" id="KW-0732">Signal</keyword>
<evidence type="ECO:0000256" key="1">
    <source>
        <dbReference type="SAM" id="MobiDB-lite"/>
    </source>
</evidence>
<feature type="transmembrane region" description="Helical" evidence="2">
    <location>
        <begin position="332"/>
        <end position="352"/>
    </location>
</feature>
<organism evidence="4 5">
    <name type="scientific">Terriglobus albidus</name>
    <dbReference type="NCBI Taxonomy" id="1592106"/>
    <lineage>
        <taxon>Bacteria</taxon>
        <taxon>Pseudomonadati</taxon>
        <taxon>Acidobacteriota</taxon>
        <taxon>Terriglobia</taxon>
        <taxon>Terriglobales</taxon>
        <taxon>Acidobacteriaceae</taxon>
        <taxon>Terriglobus</taxon>
    </lineage>
</organism>
<keyword evidence="2" id="KW-1133">Transmembrane helix</keyword>
<keyword evidence="2" id="KW-0812">Transmembrane</keyword>
<dbReference type="RefSeq" id="WP_147647719.1">
    <property type="nucleotide sequence ID" value="NZ_CP042806.1"/>
</dbReference>
<evidence type="ECO:0000313" key="5">
    <source>
        <dbReference type="Proteomes" id="UP000321820"/>
    </source>
</evidence>